<dbReference type="EMBL" id="SRYA01000113">
    <property type="protein sequence ID" value="TGY87518.1"/>
    <property type="molecule type" value="Genomic_DNA"/>
</dbReference>
<accession>A0AC61RP09</accession>
<protein>
    <submittedName>
        <fullName evidence="1">Uncharacterized protein</fullName>
    </submittedName>
</protein>
<proteinExistence type="predicted"/>
<comment type="caution">
    <text evidence="1">The sequence shown here is derived from an EMBL/GenBank/DDBJ whole genome shotgun (WGS) entry which is preliminary data.</text>
</comment>
<sequence>MSEVFREIKESLTMRQVAEHFSYPVNRSGFILSPFGKEKTASCKLYRNSYYDFSAAAGGDLIKFTATILNINNWEACQYLIQAFSLPISLSGGADHREEIERRQRERERQEERKEEFRTALSGEIDSLKRWADIYRTAIEKRLYEPFSDMWGYCINELQKAEYKLDILCTADQGAYRRMKPDVAAGLSSDRPQWLLDVLAILAEDGAFQATKEEIAKIEKQRDFELCRQPGERRQQKRGEVRRKREQEDLQQMSDSDLIMLLENLIGVT</sequence>
<keyword evidence="2" id="KW-1185">Reference proteome</keyword>
<name>A0AC61RP09_9FIRM</name>
<organism evidence="1 2">
    <name type="scientific">Petralouisia muris</name>
    <dbReference type="NCBI Taxonomy" id="3032872"/>
    <lineage>
        <taxon>Bacteria</taxon>
        <taxon>Bacillati</taxon>
        <taxon>Bacillota</taxon>
        <taxon>Clostridia</taxon>
        <taxon>Lachnospirales</taxon>
        <taxon>Lachnospiraceae</taxon>
        <taxon>Petralouisia</taxon>
    </lineage>
</organism>
<evidence type="ECO:0000313" key="2">
    <source>
        <dbReference type="Proteomes" id="UP000304953"/>
    </source>
</evidence>
<evidence type="ECO:0000313" key="1">
    <source>
        <dbReference type="EMBL" id="TGY87518.1"/>
    </source>
</evidence>
<gene>
    <name evidence="1" type="ORF">E5329_26625</name>
</gene>
<reference evidence="1" key="1">
    <citation type="submission" date="2019-04" db="EMBL/GenBank/DDBJ databases">
        <title>Microbes associate with the intestines of laboratory mice.</title>
        <authorList>
            <person name="Navarre W."/>
            <person name="Wong E."/>
            <person name="Huang K."/>
            <person name="Tropini C."/>
            <person name="Ng K."/>
            <person name="Yu B."/>
        </authorList>
    </citation>
    <scope>NUCLEOTIDE SEQUENCE</scope>
    <source>
        <strain evidence="1">NM01_1-7b</strain>
    </source>
</reference>
<dbReference type="Proteomes" id="UP000304953">
    <property type="component" value="Unassembled WGS sequence"/>
</dbReference>